<comment type="caution">
    <text evidence="1">The sequence shown here is derived from an EMBL/GenBank/DDBJ whole genome shotgun (WGS) entry which is preliminary data.</text>
</comment>
<evidence type="ECO:0000313" key="1">
    <source>
        <dbReference type="EMBL" id="MQM22693.1"/>
    </source>
</evidence>
<dbReference type="Proteomes" id="UP000652761">
    <property type="component" value="Unassembled WGS sequence"/>
</dbReference>
<dbReference type="EMBL" id="NMUH01013651">
    <property type="protein sequence ID" value="MQM22693.1"/>
    <property type="molecule type" value="Genomic_DNA"/>
</dbReference>
<evidence type="ECO:0000313" key="2">
    <source>
        <dbReference type="Proteomes" id="UP000652761"/>
    </source>
</evidence>
<name>A0A843XU78_COLES</name>
<protein>
    <submittedName>
        <fullName evidence="1">Uncharacterized protein</fullName>
    </submittedName>
</protein>
<keyword evidence="2" id="KW-1185">Reference proteome</keyword>
<proteinExistence type="predicted"/>
<organism evidence="1 2">
    <name type="scientific">Colocasia esculenta</name>
    <name type="common">Wild taro</name>
    <name type="synonym">Arum esculentum</name>
    <dbReference type="NCBI Taxonomy" id="4460"/>
    <lineage>
        <taxon>Eukaryota</taxon>
        <taxon>Viridiplantae</taxon>
        <taxon>Streptophyta</taxon>
        <taxon>Embryophyta</taxon>
        <taxon>Tracheophyta</taxon>
        <taxon>Spermatophyta</taxon>
        <taxon>Magnoliopsida</taxon>
        <taxon>Liliopsida</taxon>
        <taxon>Araceae</taxon>
        <taxon>Aroideae</taxon>
        <taxon>Colocasieae</taxon>
        <taxon>Colocasia</taxon>
    </lineage>
</organism>
<dbReference type="AlphaFoldDB" id="A0A843XU78"/>
<accession>A0A843XU78</accession>
<dbReference type="PROSITE" id="PS51257">
    <property type="entry name" value="PROKAR_LIPOPROTEIN"/>
    <property type="match status" value="1"/>
</dbReference>
<gene>
    <name evidence="1" type="ORF">Taro_055749</name>
</gene>
<reference evidence="1" key="1">
    <citation type="submission" date="2017-07" db="EMBL/GenBank/DDBJ databases">
        <title>Taro Niue Genome Assembly and Annotation.</title>
        <authorList>
            <person name="Atibalentja N."/>
            <person name="Keating K."/>
            <person name="Fields C.J."/>
        </authorList>
    </citation>
    <scope>NUCLEOTIDE SEQUENCE</scope>
    <source>
        <strain evidence="1">Niue_2</strain>
        <tissue evidence="1">Leaf</tissue>
    </source>
</reference>
<sequence length="78" mass="8154">MLEKMKMRKGSPVECGARSACAVSCLPSLSGSCAHALLPSFSFAFCSLPSHAECWAGMGDWLVGYVGGIKNGRPCGEI</sequence>